<dbReference type="Pfam" id="PF03227">
    <property type="entry name" value="GILT"/>
    <property type="match status" value="1"/>
</dbReference>
<dbReference type="EC" id="1.8.-.-" evidence="4"/>
<feature type="chain" id="PRO_5043685261" description="Gamma-interferon-inducible lysosomal thiol reductase" evidence="5">
    <location>
        <begin position="17"/>
        <end position="239"/>
    </location>
</feature>
<evidence type="ECO:0000313" key="7">
    <source>
        <dbReference type="Proteomes" id="UP001497482"/>
    </source>
</evidence>
<dbReference type="InterPro" id="IPR004911">
    <property type="entry name" value="Interferon-induced_GILT"/>
</dbReference>
<evidence type="ECO:0000256" key="4">
    <source>
        <dbReference type="RuleBase" id="RU369109"/>
    </source>
</evidence>
<comment type="subunit">
    <text evidence="2 4">Dimer; disulfide-linked.</text>
</comment>
<evidence type="ECO:0000256" key="3">
    <source>
        <dbReference type="ARBA" id="ARBA00023180"/>
    </source>
</evidence>
<accession>A0AAV2JTZ5</accession>
<gene>
    <name evidence="6" type="ORF">KC01_LOCUS10292</name>
</gene>
<keyword evidence="7" id="KW-1185">Reference proteome</keyword>
<dbReference type="GO" id="GO:0005764">
    <property type="term" value="C:lysosome"/>
    <property type="evidence" value="ECO:0007669"/>
    <property type="project" value="UniProtKB-SubCell"/>
</dbReference>
<dbReference type="PANTHER" id="PTHR13234">
    <property type="entry name" value="GAMMA-INTERFERON INDUCIBLE LYSOSOMAL THIOL REDUCTASE GILT"/>
    <property type="match status" value="1"/>
</dbReference>
<evidence type="ECO:0000313" key="6">
    <source>
        <dbReference type="EMBL" id="CAL1579210.1"/>
    </source>
</evidence>
<dbReference type="GO" id="GO:0016671">
    <property type="term" value="F:oxidoreductase activity, acting on a sulfur group of donors, disulfide as acceptor"/>
    <property type="evidence" value="ECO:0007669"/>
    <property type="project" value="UniProtKB-UniRule"/>
</dbReference>
<dbReference type="GO" id="GO:0002376">
    <property type="term" value="P:immune system process"/>
    <property type="evidence" value="ECO:0007669"/>
    <property type="project" value="UniProtKB-KW"/>
</dbReference>
<comment type="function">
    <text evidence="4">Lysosomal thiol reductase that can reduce protein disulfide bonds. Facilitates the complete unfolding of proteins destined for lysosomal degradation. Plays an important role in antigen processing.</text>
</comment>
<protein>
    <recommendedName>
        <fullName evidence="4">Gamma-interferon-inducible lysosomal thiol reductase</fullName>
        <ecNumber evidence="4">1.8.-.-</ecNumber>
    </recommendedName>
    <alternativeName>
        <fullName evidence="4">Gamma-interferon-inducible protein IP-30</fullName>
    </alternativeName>
</protein>
<dbReference type="GO" id="GO:0005576">
    <property type="term" value="C:extracellular region"/>
    <property type="evidence" value="ECO:0007669"/>
    <property type="project" value="UniProtKB-SubCell"/>
</dbReference>
<keyword evidence="4" id="KW-0676">Redox-active center</keyword>
<sequence length="239" mass="26125">MRAVLLLLLPVWMCSGAGRLSGCSRSSWCSSPEVAARCGVLKRCQKGNSTWLPQSPEPVKVEVFYETLCPDCIDFMTHMLYPSSVLLRDVLDLTVVPYGNARESFDGQRYIFSCQHGEQECLGNMIQACVLNMVPAEASIIVFCMEAAADVVQAAQACVELYAPQLPWDRLADCVKGDLGNQLMHENAKKTKALSPPHTSVPWVTVDGVHTEELQEKALSSLVSLVCSKYQGPKPAVCG</sequence>
<evidence type="ECO:0000256" key="2">
    <source>
        <dbReference type="ARBA" id="ARBA00011615"/>
    </source>
</evidence>
<evidence type="ECO:0000256" key="1">
    <source>
        <dbReference type="ARBA" id="ARBA00005679"/>
    </source>
</evidence>
<feature type="signal peptide" evidence="5">
    <location>
        <begin position="1"/>
        <end position="16"/>
    </location>
</feature>
<comment type="similarity">
    <text evidence="1 4">Belongs to the GILT family.</text>
</comment>
<reference evidence="6 7" key="1">
    <citation type="submission" date="2024-04" db="EMBL/GenBank/DDBJ databases">
        <authorList>
            <person name="Waldvogel A.-M."/>
            <person name="Schoenle A."/>
        </authorList>
    </citation>
    <scope>NUCLEOTIDE SEQUENCE [LARGE SCALE GENOMIC DNA]</scope>
</reference>
<organism evidence="6 7">
    <name type="scientific">Knipowitschia caucasica</name>
    <name type="common">Caucasian dwarf goby</name>
    <name type="synonym">Pomatoschistus caucasicus</name>
    <dbReference type="NCBI Taxonomy" id="637954"/>
    <lineage>
        <taxon>Eukaryota</taxon>
        <taxon>Metazoa</taxon>
        <taxon>Chordata</taxon>
        <taxon>Craniata</taxon>
        <taxon>Vertebrata</taxon>
        <taxon>Euteleostomi</taxon>
        <taxon>Actinopterygii</taxon>
        <taxon>Neopterygii</taxon>
        <taxon>Teleostei</taxon>
        <taxon>Neoteleostei</taxon>
        <taxon>Acanthomorphata</taxon>
        <taxon>Gobiaria</taxon>
        <taxon>Gobiiformes</taxon>
        <taxon>Gobioidei</taxon>
        <taxon>Gobiidae</taxon>
        <taxon>Gobiinae</taxon>
        <taxon>Knipowitschia</taxon>
    </lineage>
</organism>
<keyword evidence="4 5" id="KW-0732">Signal</keyword>
<comment type="subcellular location">
    <subcellularLocation>
        <location evidence="4">Secreted</location>
    </subcellularLocation>
    <subcellularLocation>
        <location evidence="4">Lysosome</location>
    </subcellularLocation>
</comment>
<keyword evidence="4" id="KW-0458">Lysosome</keyword>
<keyword evidence="3 4" id="KW-0325">Glycoprotein</keyword>
<keyword evidence="4" id="KW-0964">Secreted</keyword>
<keyword evidence="4" id="KW-0391">Immunity</keyword>
<name>A0AAV2JTZ5_KNICA</name>
<keyword evidence="4" id="KW-1015">Disulfide bond</keyword>
<evidence type="ECO:0000256" key="5">
    <source>
        <dbReference type="SAM" id="SignalP"/>
    </source>
</evidence>
<dbReference type="PANTHER" id="PTHR13234:SF43">
    <property type="entry name" value="GAMMA-INTERFERON-INDUCIBLE LYSOSOMAL THIOL REDUCTASE"/>
    <property type="match status" value="1"/>
</dbReference>
<proteinExistence type="inferred from homology"/>
<keyword evidence="4" id="KW-0560">Oxidoreductase</keyword>
<dbReference type="EMBL" id="OZ035836">
    <property type="protein sequence ID" value="CAL1579210.1"/>
    <property type="molecule type" value="Genomic_DNA"/>
</dbReference>
<dbReference type="AlphaFoldDB" id="A0AAV2JTZ5"/>
<dbReference type="Proteomes" id="UP001497482">
    <property type="component" value="Chromosome 14"/>
</dbReference>